<keyword evidence="9 13" id="KW-0472">Membrane</keyword>
<keyword evidence="6 13" id="KW-0812">Transmembrane</keyword>
<dbReference type="GO" id="GO:0005789">
    <property type="term" value="C:endoplasmic reticulum membrane"/>
    <property type="evidence" value="ECO:0007669"/>
    <property type="project" value="UniProtKB-SubCell"/>
</dbReference>
<organism evidence="14 15">
    <name type="scientific">Aureobasidium melanogenum</name>
    <name type="common">Aureobasidium pullulans var. melanogenum</name>
    <dbReference type="NCBI Taxonomy" id="46634"/>
    <lineage>
        <taxon>Eukaryota</taxon>
        <taxon>Fungi</taxon>
        <taxon>Dikarya</taxon>
        <taxon>Ascomycota</taxon>
        <taxon>Pezizomycotina</taxon>
        <taxon>Dothideomycetes</taxon>
        <taxon>Dothideomycetidae</taxon>
        <taxon>Dothideales</taxon>
        <taxon>Saccotheciaceae</taxon>
        <taxon>Aureobasidium</taxon>
    </lineage>
</organism>
<feature type="transmembrane region" description="Helical" evidence="13">
    <location>
        <begin position="172"/>
        <end position="196"/>
    </location>
</feature>
<evidence type="ECO:0000313" key="14">
    <source>
        <dbReference type="EMBL" id="KAH0231335.1"/>
    </source>
</evidence>
<comment type="subcellular location">
    <subcellularLocation>
        <location evidence="1">Endoplasmic reticulum membrane</location>
        <topology evidence="1">Multi-pass membrane protein</topology>
    </subcellularLocation>
</comment>
<evidence type="ECO:0000256" key="10">
    <source>
        <dbReference type="ARBA" id="ARBA00023315"/>
    </source>
</evidence>
<evidence type="ECO:0000256" key="13">
    <source>
        <dbReference type="SAM" id="Phobius"/>
    </source>
</evidence>
<evidence type="ECO:0000256" key="5">
    <source>
        <dbReference type="ARBA" id="ARBA00022679"/>
    </source>
</evidence>
<feature type="region of interest" description="Disordered" evidence="12">
    <location>
        <begin position="1"/>
        <end position="37"/>
    </location>
</feature>
<evidence type="ECO:0000256" key="11">
    <source>
        <dbReference type="ARBA" id="ARBA00023568"/>
    </source>
</evidence>
<feature type="transmembrane region" description="Helical" evidence="13">
    <location>
        <begin position="289"/>
        <end position="308"/>
    </location>
</feature>
<sequence length="771" mass="86509">MTSLIDTAITTSHEIPTDHPAKPVMQQDTSGNKKAEKLGVQPPKKYRHTFAVHSTTRASCLSQDSAAPTSFTGFRNLGALVIIVSNLRLMIENFKKYGVLICIRCHDYRRQDVIYGSILYFLVPCHLFVAYIIELVAAQQAKGALARAKKMDVDAAANLNQRRQELRAFRTAWHLIAFAHGVNATLNLALATYVVYYHIHHPGIGTLCELHAVIVWLKTCSYAFTNRDLRHALLYPYASEVPKLYSSCPYPQNITLSNLTYFWWAPTLIYQPVYPRTERIRWPFVFKRCVEVVGLSIVIWIASAQYAAPLLRNSLGTISSLDLPSIAERLMKLSTISLFCWLAGFYALFQSFLNALAEVMRFGDREFYGDWWNSSGVRGYWSSWNKPVFQFMKRHIYSPMVGRGVPPLVAQIMTFLFSGVLHELLVGVPTHNILGVAFAGMIFQLPLIFLTDPLARMKGGNGKLLGNLIFWVSFCLVGQPLAALMYFFAWQAKYGSAIFIMGAKSKVIDDVRGSVMDIALGSLRARETPMLKVEGLSWILDENLRPAIVVGYSTDDPEKMSSIHHIIKFHVRKVPIFNVVSAMEDYAVKHTRVATPNVLIFDEKISASDMVEARDYLTEQYTSYAFDVAEAFRSRKFEVQFGPEPAKVSKKKAKVVKKTKAVKSNKRVRLMIEEDDEDGPVRCLTPTKKRASLESERANSIMGESAASPNFTYKDTADGLTLVVDPDTPMNSVEICHGLGTPVSNDDTTCVPEGNWSFVTCTAQNALFEPC</sequence>
<feature type="transmembrane region" description="Helical" evidence="13">
    <location>
        <begin position="400"/>
        <end position="421"/>
    </location>
</feature>
<evidence type="ECO:0000256" key="8">
    <source>
        <dbReference type="ARBA" id="ARBA00022989"/>
    </source>
</evidence>
<feature type="transmembrane region" description="Helical" evidence="13">
    <location>
        <begin position="112"/>
        <end position="133"/>
    </location>
</feature>
<keyword evidence="5" id="KW-0808">Transferase</keyword>
<keyword evidence="7" id="KW-0256">Endoplasmic reticulum</keyword>
<evidence type="ECO:0000313" key="15">
    <source>
        <dbReference type="Proteomes" id="UP000767238"/>
    </source>
</evidence>
<dbReference type="Pfam" id="PF03062">
    <property type="entry name" value="MBOAT"/>
    <property type="match status" value="1"/>
</dbReference>
<feature type="non-terminal residue" evidence="14">
    <location>
        <position position="1"/>
    </location>
</feature>
<keyword evidence="8 13" id="KW-1133">Transmembrane helix</keyword>
<evidence type="ECO:0000256" key="7">
    <source>
        <dbReference type="ARBA" id="ARBA00022824"/>
    </source>
</evidence>
<evidence type="ECO:0000256" key="1">
    <source>
        <dbReference type="ARBA" id="ARBA00004477"/>
    </source>
</evidence>
<comment type="similarity">
    <text evidence="3">Belongs to the membrane-bound acyltransferase family. Sterol o-acyltransferase subfamily.</text>
</comment>
<reference evidence="14" key="2">
    <citation type="submission" date="2021-08" db="EMBL/GenBank/DDBJ databases">
        <authorList>
            <person name="Gostincar C."/>
            <person name="Sun X."/>
            <person name="Song Z."/>
            <person name="Gunde-Cimerman N."/>
        </authorList>
    </citation>
    <scope>NUCLEOTIDE SEQUENCE</scope>
    <source>
        <strain evidence="14">EXF-8016</strain>
    </source>
</reference>
<dbReference type="OrthoDB" id="10039049at2759"/>
<proteinExistence type="inferred from homology"/>
<dbReference type="PANTHER" id="PTHR10408:SF7">
    <property type="entry name" value="DIACYLGLYCEROL O-ACYLTRANSFERASE 1"/>
    <property type="match status" value="1"/>
</dbReference>
<evidence type="ECO:0000256" key="12">
    <source>
        <dbReference type="SAM" id="MobiDB-lite"/>
    </source>
</evidence>
<feature type="transmembrane region" description="Helical" evidence="13">
    <location>
        <begin position="433"/>
        <end position="452"/>
    </location>
</feature>
<gene>
    <name evidence="14" type="ORF">KCV03_g1546</name>
</gene>
<dbReference type="EC" id="2.3.1.20" evidence="4"/>
<dbReference type="InterPro" id="IPR014371">
    <property type="entry name" value="Oat_ACAT_DAG_ARE"/>
</dbReference>
<dbReference type="InterPro" id="IPR004299">
    <property type="entry name" value="MBOAT_fam"/>
</dbReference>
<dbReference type="GO" id="GO:0004144">
    <property type="term" value="F:diacylglycerol O-acyltransferase activity"/>
    <property type="evidence" value="ECO:0007669"/>
    <property type="project" value="UniProtKB-EC"/>
</dbReference>
<evidence type="ECO:0000256" key="6">
    <source>
        <dbReference type="ARBA" id="ARBA00022692"/>
    </source>
</evidence>
<comment type="caution">
    <text evidence="14">The sequence shown here is derived from an EMBL/GenBank/DDBJ whole genome shotgun (WGS) entry which is preliminary data.</text>
</comment>
<feature type="transmembrane region" description="Helical" evidence="13">
    <location>
        <begin position="336"/>
        <end position="357"/>
    </location>
</feature>
<keyword evidence="10 14" id="KW-0012">Acyltransferase</keyword>
<dbReference type="EMBL" id="JAHFYH010000006">
    <property type="protein sequence ID" value="KAH0231335.1"/>
    <property type="molecule type" value="Genomic_DNA"/>
</dbReference>
<feature type="compositionally biased region" description="Polar residues" evidence="12">
    <location>
        <begin position="1"/>
        <end position="14"/>
    </location>
</feature>
<accession>A0A9P8KAC7</accession>
<protein>
    <recommendedName>
        <fullName evidence="4">diacylglycerol O-acyltransferase</fullName>
        <ecNumber evidence="4">2.3.1.20</ecNumber>
    </recommendedName>
</protein>
<dbReference type="GO" id="GO:0019432">
    <property type="term" value="P:triglyceride biosynthetic process"/>
    <property type="evidence" value="ECO:0007669"/>
    <property type="project" value="TreeGrafter"/>
</dbReference>
<comment type="function">
    <text evidence="11">Sterol O-acyltransferase that catalyzes the formation of stery esters.</text>
</comment>
<feature type="transmembrane region" description="Helical" evidence="13">
    <location>
        <begin position="464"/>
        <end position="490"/>
    </location>
</feature>
<dbReference type="PANTHER" id="PTHR10408">
    <property type="entry name" value="STEROL O-ACYLTRANSFERASE"/>
    <property type="match status" value="1"/>
</dbReference>
<reference evidence="14" key="1">
    <citation type="journal article" date="2021" name="J Fungi (Basel)">
        <title>Virulence traits and population genomics of the black yeast Aureobasidium melanogenum.</title>
        <authorList>
            <person name="Cernosa A."/>
            <person name="Sun X."/>
            <person name="Gostincar C."/>
            <person name="Fang C."/>
            <person name="Gunde-Cimerman N."/>
            <person name="Song Z."/>
        </authorList>
    </citation>
    <scope>NUCLEOTIDE SEQUENCE</scope>
    <source>
        <strain evidence="14">EXF-8016</strain>
    </source>
</reference>
<evidence type="ECO:0000256" key="3">
    <source>
        <dbReference type="ARBA" id="ARBA00009010"/>
    </source>
</evidence>
<dbReference type="Proteomes" id="UP000767238">
    <property type="component" value="Unassembled WGS sequence"/>
</dbReference>
<evidence type="ECO:0000256" key="2">
    <source>
        <dbReference type="ARBA" id="ARBA00005189"/>
    </source>
</evidence>
<comment type="pathway">
    <text evidence="2">Lipid metabolism.</text>
</comment>
<dbReference type="AlphaFoldDB" id="A0A9P8KAC7"/>
<name>A0A9P8KAC7_AURME</name>
<evidence type="ECO:0000256" key="4">
    <source>
        <dbReference type="ARBA" id="ARBA00013244"/>
    </source>
</evidence>
<evidence type="ECO:0000256" key="9">
    <source>
        <dbReference type="ARBA" id="ARBA00023136"/>
    </source>
</evidence>